<dbReference type="GO" id="GO:0008934">
    <property type="term" value="F:inositol monophosphate 1-phosphatase activity"/>
    <property type="evidence" value="ECO:0007669"/>
    <property type="project" value="TreeGrafter"/>
</dbReference>
<comment type="cofactor">
    <cofactor evidence="4">
        <name>Mg(2+)</name>
        <dbReference type="ChEBI" id="CHEBI:18420"/>
    </cofactor>
</comment>
<dbReference type="Gene3D" id="3.40.190.80">
    <property type="match status" value="1"/>
</dbReference>
<dbReference type="PRINTS" id="PR00377">
    <property type="entry name" value="IMPHPHTASES"/>
</dbReference>
<dbReference type="OrthoDB" id="9785695at2"/>
<protein>
    <submittedName>
        <fullName evidence="5">Inositol monophosphatase family protein</fullName>
    </submittedName>
</protein>
<dbReference type="AlphaFoldDB" id="A0A4P7C4X9"/>
<dbReference type="GO" id="GO:0006020">
    <property type="term" value="P:inositol metabolic process"/>
    <property type="evidence" value="ECO:0007669"/>
    <property type="project" value="TreeGrafter"/>
</dbReference>
<organism evidence="5 6">
    <name type="scientific">Nitrosococcus wardiae</name>
    <dbReference type="NCBI Taxonomy" id="1814290"/>
    <lineage>
        <taxon>Bacteria</taxon>
        <taxon>Pseudomonadati</taxon>
        <taxon>Pseudomonadota</taxon>
        <taxon>Gammaproteobacteria</taxon>
        <taxon>Chromatiales</taxon>
        <taxon>Chromatiaceae</taxon>
        <taxon>Nitrosococcus</taxon>
    </lineage>
</organism>
<evidence type="ECO:0000256" key="2">
    <source>
        <dbReference type="ARBA" id="ARBA00022723"/>
    </source>
</evidence>
<keyword evidence="6" id="KW-1185">Reference proteome</keyword>
<dbReference type="GO" id="GO:0046872">
    <property type="term" value="F:metal ion binding"/>
    <property type="evidence" value="ECO:0007669"/>
    <property type="project" value="UniProtKB-KW"/>
</dbReference>
<dbReference type="PROSITE" id="PS00630">
    <property type="entry name" value="IMP_2"/>
    <property type="match status" value="1"/>
</dbReference>
<keyword evidence="3 4" id="KW-0460">Magnesium</keyword>
<dbReference type="GO" id="GO:0007165">
    <property type="term" value="P:signal transduction"/>
    <property type="evidence" value="ECO:0007669"/>
    <property type="project" value="TreeGrafter"/>
</dbReference>
<evidence type="ECO:0000256" key="3">
    <source>
        <dbReference type="ARBA" id="ARBA00022842"/>
    </source>
</evidence>
<reference evidence="5 6" key="1">
    <citation type="submission" date="2019-03" db="EMBL/GenBank/DDBJ databases">
        <title>The genome sequence of Nitrosococcus wardiae strain D1FHST reveals the archetypal metabolic capacity of ammonia-oxidizing Gammaproteobacteria.</title>
        <authorList>
            <person name="Wang L."/>
            <person name="Lim C.K."/>
            <person name="Hanson T.E."/>
            <person name="Dang H."/>
            <person name="Klotz M.G."/>
        </authorList>
    </citation>
    <scope>NUCLEOTIDE SEQUENCE [LARGE SCALE GENOMIC DNA]</scope>
    <source>
        <strain evidence="5 6">D1FHS</strain>
    </source>
</reference>
<proteinExistence type="inferred from homology"/>
<dbReference type="Proteomes" id="UP000294325">
    <property type="component" value="Chromosome"/>
</dbReference>
<evidence type="ECO:0000313" key="5">
    <source>
        <dbReference type="EMBL" id="QBQ56026.1"/>
    </source>
</evidence>
<dbReference type="GO" id="GO:0046854">
    <property type="term" value="P:phosphatidylinositol phosphate biosynthetic process"/>
    <property type="evidence" value="ECO:0007669"/>
    <property type="project" value="InterPro"/>
</dbReference>
<accession>A0A4P7C4X9</accession>
<feature type="binding site" evidence="4">
    <location>
        <position position="89"/>
    </location>
    <ligand>
        <name>Mg(2+)</name>
        <dbReference type="ChEBI" id="CHEBI:18420"/>
        <label>1</label>
        <note>catalytic</note>
    </ligand>
</feature>
<feature type="binding site" evidence="4">
    <location>
        <position position="87"/>
    </location>
    <ligand>
        <name>Mg(2+)</name>
        <dbReference type="ChEBI" id="CHEBI:18420"/>
        <label>1</label>
        <note>catalytic</note>
    </ligand>
</feature>
<dbReference type="CDD" id="cd01637">
    <property type="entry name" value="IMPase_like"/>
    <property type="match status" value="1"/>
</dbReference>
<gene>
    <name evidence="5" type="ORF">E3U44_17060</name>
</gene>
<sequence>MTPDLESLSEIIINTAQEQLLPRFAAIGSQRKADGSLLTEADLAMQNQIGRALTARWPKFEFLSEEMEEEAQIRLLANTDQGLWCLDPLDGTRNFAAGIPCFSVSLALILKQEVVLGLVYDPLRNECFSAQKGQGAWLNGNPLGQRYPSAPLGGGIGLIDFKRLSPELATRLATEPPYSSQRSLGSVALDWCWIAAGRGHVYLHGRQKLWDYAAGSLILSEAGGHALSLAGDPVFRATLEPRSVAAALEETLFNEWLAWLGIVRQAKEAK</sequence>
<dbReference type="PANTHER" id="PTHR20854">
    <property type="entry name" value="INOSITOL MONOPHOSPHATASE"/>
    <property type="match status" value="1"/>
</dbReference>
<evidence type="ECO:0000256" key="4">
    <source>
        <dbReference type="PIRSR" id="PIRSR600760-2"/>
    </source>
</evidence>
<evidence type="ECO:0000313" key="6">
    <source>
        <dbReference type="Proteomes" id="UP000294325"/>
    </source>
</evidence>
<dbReference type="KEGG" id="nwr:E3U44_17060"/>
<dbReference type="InterPro" id="IPR000760">
    <property type="entry name" value="Inositol_monophosphatase-like"/>
</dbReference>
<dbReference type="Pfam" id="PF00459">
    <property type="entry name" value="Inositol_P"/>
    <property type="match status" value="1"/>
</dbReference>
<keyword evidence="2 4" id="KW-0479">Metal-binding</keyword>
<comment type="similarity">
    <text evidence="1">Belongs to the inositol monophosphatase superfamily.</text>
</comment>
<dbReference type="RefSeq" id="WP_134359279.1">
    <property type="nucleotide sequence ID" value="NZ_CP038033.1"/>
</dbReference>
<dbReference type="EMBL" id="CP038033">
    <property type="protein sequence ID" value="QBQ56026.1"/>
    <property type="molecule type" value="Genomic_DNA"/>
</dbReference>
<dbReference type="Gene3D" id="3.30.540.10">
    <property type="entry name" value="Fructose-1,6-Bisphosphatase, subunit A, domain 1"/>
    <property type="match status" value="1"/>
</dbReference>
<dbReference type="SUPFAM" id="SSF56655">
    <property type="entry name" value="Carbohydrate phosphatase"/>
    <property type="match status" value="1"/>
</dbReference>
<feature type="binding site" evidence="4">
    <location>
        <position position="65"/>
    </location>
    <ligand>
        <name>Mg(2+)</name>
        <dbReference type="ChEBI" id="CHEBI:18420"/>
        <label>1</label>
        <note>catalytic</note>
    </ligand>
</feature>
<evidence type="ECO:0000256" key="1">
    <source>
        <dbReference type="ARBA" id="ARBA00009759"/>
    </source>
</evidence>
<name>A0A4P7C4X9_9GAMM</name>
<feature type="binding site" evidence="4">
    <location>
        <position position="211"/>
    </location>
    <ligand>
        <name>Mg(2+)</name>
        <dbReference type="ChEBI" id="CHEBI:18420"/>
        <label>1</label>
        <note>catalytic</note>
    </ligand>
</feature>
<dbReference type="InterPro" id="IPR020550">
    <property type="entry name" value="Inositol_monophosphatase_CS"/>
</dbReference>
<dbReference type="PANTHER" id="PTHR20854:SF4">
    <property type="entry name" value="INOSITOL-1-MONOPHOSPHATASE-RELATED"/>
    <property type="match status" value="1"/>
</dbReference>
<feature type="binding site" evidence="4">
    <location>
        <position position="90"/>
    </location>
    <ligand>
        <name>Mg(2+)</name>
        <dbReference type="ChEBI" id="CHEBI:18420"/>
        <label>2</label>
    </ligand>
</feature>